<evidence type="ECO:0000256" key="1">
    <source>
        <dbReference type="ARBA" id="ARBA00022723"/>
    </source>
</evidence>
<evidence type="ECO:0000259" key="4">
    <source>
        <dbReference type="Pfam" id="PF14226"/>
    </source>
</evidence>
<dbReference type="InterPro" id="IPR026992">
    <property type="entry name" value="DIOX_N"/>
</dbReference>
<dbReference type="PANTHER" id="PTHR10209">
    <property type="entry name" value="OXIDOREDUCTASE, 2OG-FE II OXYGENASE FAMILY PROTEIN"/>
    <property type="match status" value="1"/>
</dbReference>
<feature type="domain" description="Non-haem dioxygenase N-terminal" evidence="4">
    <location>
        <begin position="14"/>
        <end position="136"/>
    </location>
</feature>
<evidence type="ECO:0000313" key="6">
    <source>
        <dbReference type="Proteomes" id="UP001552479"/>
    </source>
</evidence>
<evidence type="ECO:0000256" key="2">
    <source>
        <dbReference type="ARBA" id="ARBA00023002"/>
    </source>
</evidence>
<proteinExistence type="predicted"/>
<comment type="caution">
    <text evidence="5">The sequence shown here is derived from an EMBL/GenBank/DDBJ whole genome shotgun (WGS) entry which is preliminary data.</text>
</comment>
<dbReference type="RefSeq" id="WP_366089135.1">
    <property type="nucleotide sequence ID" value="NZ_JBFASG010000022.1"/>
</dbReference>
<accession>A0ABV3IY78</accession>
<reference evidence="5 6" key="1">
    <citation type="submission" date="2024-06" db="EMBL/GenBank/DDBJ databases">
        <title>The Natural Products Discovery Center: Release of the First 8490 Sequenced Strains for Exploring Actinobacteria Biosynthetic Diversity.</title>
        <authorList>
            <person name="Kalkreuter E."/>
            <person name="Kautsar S.A."/>
            <person name="Yang D."/>
            <person name="Bader C.D."/>
            <person name="Teijaro C.N."/>
            <person name="Fluegel L."/>
            <person name="Davis C.M."/>
            <person name="Simpson J.R."/>
            <person name="Lauterbach L."/>
            <person name="Steele A.D."/>
            <person name="Gui C."/>
            <person name="Meng S."/>
            <person name="Li G."/>
            <person name="Viehrig K."/>
            <person name="Ye F."/>
            <person name="Su P."/>
            <person name="Kiefer A.F."/>
            <person name="Nichols A."/>
            <person name="Cepeda A.J."/>
            <person name="Yan W."/>
            <person name="Fan B."/>
            <person name="Jiang Y."/>
            <person name="Adhikari A."/>
            <person name="Zheng C.-J."/>
            <person name="Schuster L."/>
            <person name="Cowan T.M."/>
            <person name="Smanski M.J."/>
            <person name="Chevrette M.G."/>
            <person name="De Carvalho L.P.S."/>
            <person name="Shen B."/>
        </authorList>
    </citation>
    <scope>NUCLEOTIDE SEQUENCE [LARGE SCALE GENOMIC DNA]</scope>
    <source>
        <strain evidence="5 6">NPDC053791</strain>
    </source>
</reference>
<dbReference type="SUPFAM" id="SSF51197">
    <property type="entry name" value="Clavaminate synthase-like"/>
    <property type="match status" value="1"/>
</dbReference>
<gene>
    <name evidence="5" type="ORF">AB0L03_21730</name>
</gene>
<dbReference type="Pfam" id="PF14226">
    <property type="entry name" value="DIOX_N"/>
    <property type="match status" value="1"/>
</dbReference>
<keyword evidence="2" id="KW-0560">Oxidoreductase</keyword>
<keyword evidence="3" id="KW-0408">Iron</keyword>
<keyword evidence="6" id="KW-1185">Reference proteome</keyword>
<dbReference type="PANTHER" id="PTHR10209:SF881">
    <property type="entry name" value="FI07970P-RELATED"/>
    <property type="match status" value="1"/>
</dbReference>
<name>A0ABV3IY78_9ACTN</name>
<sequence>MGTFTSTSTSTSAIPTIDLSLWRAGLPRTRDRLATTVDRALQQSGFLLITGHGVPRGLPEGIRAAARAFFRQPAEAKMPFLKKPREYGWSGPKAVATGRAEGAVTPPDLVETWSAGPCPHHSGAGHDHLLPASWPPRTRSPYPAPLPSLQCLIADYTHRMHALADELLQLLAAALGQPLDFFTRHTARPDWTLTLNWYPAIAMTGAPEPGQFRVGPHTLVESLPAPIGRVSHPPITARSYVRSKLAEITLT</sequence>
<dbReference type="Gene3D" id="2.60.120.330">
    <property type="entry name" value="B-lactam Antibiotic, Isopenicillin N Synthase, Chain"/>
    <property type="match status" value="1"/>
</dbReference>
<keyword evidence="1" id="KW-0479">Metal-binding</keyword>
<protein>
    <submittedName>
        <fullName evidence="5">2-oxoglutarate and iron-dependent oxygenase domain-containing protein</fullName>
    </submittedName>
</protein>
<evidence type="ECO:0000256" key="3">
    <source>
        <dbReference type="ARBA" id="ARBA00023004"/>
    </source>
</evidence>
<organism evidence="5 6">
    <name type="scientific">Streptomyces roseoverticillatus</name>
    <dbReference type="NCBI Taxonomy" id="66429"/>
    <lineage>
        <taxon>Bacteria</taxon>
        <taxon>Bacillati</taxon>
        <taxon>Actinomycetota</taxon>
        <taxon>Actinomycetes</taxon>
        <taxon>Kitasatosporales</taxon>
        <taxon>Streptomycetaceae</taxon>
        <taxon>Streptomyces</taxon>
    </lineage>
</organism>
<dbReference type="InterPro" id="IPR027443">
    <property type="entry name" value="IPNS-like_sf"/>
</dbReference>
<dbReference type="Proteomes" id="UP001552479">
    <property type="component" value="Unassembled WGS sequence"/>
</dbReference>
<evidence type="ECO:0000313" key="5">
    <source>
        <dbReference type="EMBL" id="MEV4925413.1"/>
    </source>
</evidence>
<dbReference type="EMBL" id="JBFASG010000022">
    <property type="protein sequence ID" value="MEV4925413.1"/>
    <property type="molecule type" value="Genomic_DNA"/>
</dbReference>